<sequence length="174" mass="18843">MSVYVARELSTFSTTRPPTVSLPPGLHVHLTGRHLLTRDVCQYSAGCWCFQDKPALFASVSSCLVHCEMATMGVSQPLMTQDTPPYPNTPPYPHTPQYPPMPPPQYQPMVAMTPVVAAPAAPTQNNVTQQTVVVNQPGDGEMGGRKERLFVDPEGVRGWSTGLCACLNDLGSCE</sequence>
<organism evidence="1 2">
    <name type="scientific">Batillaria attramentaria</name>
    <dbReference type="NCBI Taxonomy" id="370345"/>
    <lineage>
        <taxon>Eukaryota</taxon>
        <taxon>Metazoa</taxon>
        <taxon>Spiralia</taxon>
        <taxon>Lophotrochozoa</taxon>
        <taxon>Mollusca</taxon>
        <taxon>Gastropoda</taxon>
        <taxon>Caenogastropoda</taxon>
        <taxon>Sorbeoconcha</taxon>
        <taxon>Cerithioidea</taxon>
        <taxon>Batillariidae</taxon>
        <taxon>Batillaria</taxon>
    </lineage>
</organism>
<evidence type="ECO:0000313" key="1">
    <source>
        <dbReference type="EMBL" id="KAK7478913.1"/>
    </source>
</evidence>
<comment type="caution">
    <text evidence="1">The sequence shown here is derived from an EMBL/GenBank/DDBJ whole genome shotgun (WGS) entry which is preliminary data.</text>
</comment>
<keyword evidence="2" id="KW-1185">Reference proteome</keyword>
<protein>
    <submittedName>
        <fullName evidence="1">Uncharacterized protein</fullName>
    </submittedName>
</protein>
<gene>
    <name evidence="1" type="ORF">BaRGS_00029894</name>
</gene>
<dbReference type="Proteomes" id="UP001519460">
    <property type="component" value="Unassembled WGS sequence"/>
</dbReference>
<evidence type="ECO:0000313" key="2">
    <source>
        <dbReference type="Proteomes" id="UP001519460"/>
    </source>
</evidence>
<name>A0ABD0JVL6_9CAEN</name>
<reference evidence="1 2" key="1">
    <citation type="journal article" date="2023" name="Sci. Data">
        <title>Genome assembly of the Korean intertidal mud-creeper Batillaria attramentaria.</title>
        <authorList>
            <person name="Patra A.K."/>
            <person name="Ho P.T."/>
            <person name="Jun S."/>
            <person name="Lee S.J."/>
            <person name="Kim Y."/>
            <person name="Won Y.J."/>
        </authorList>
    </citation>
    <scope>NUCLEOTIDE SEQUENCE [LARGE SCALE GENOMIC DNA]</scope>
    <source>
        <strain evidence="1">Wonlab-2016</strain>
    </source>
</reference>
<dbReference type="EMBL" id="JACVVK020000315">
    <property type="protein sequence ID" value="KAK7478913.1"/>
    <property type="molecule type" value="Genomic_DNA"/>
</dbReference>
<accession>A0ABD0JVL6</accession>
<proteinExistence type="predicted"/>
<dbReference type="AlphaFoldDB" id="A0ABD0JVL6"/>